<dbReference type="PROSITE" id="PS51072">
    <property type="entry name" value="MHD"/>
    <property type="match status" value="1"/>
</dbReference>
<comment type="caution">
    <text evidence="6">The sequence shown here is derived from an EMBL/GenBank/DDBJ whole genome shotgun (WGS) entry which is preliminary data.</text>
</comment>
<dbReference type="SUPFAM" id="SSF64356">
    <property type="entry name" value="SNARE-like"/>
    <property type="match status" value="1"/>
</dbReference>
<evidence type="ECO:0000256" key="2">
    <source>
        <dbReference type="ARBA" id="ARBA00022448"/>
    </source>
</evidence>
<dbReference type="InterPro" id="IPR011012">
    <property type="entry name" value="Longin-like_dom_sf"/>
</dbReference>
<feature type="region of interest" description="Disordered" evidence="4">
    <location>
        <begin position="190"/>
        <end position="244"/>
    </location>
</feature>
<feature type="region of interest" description="Disordered" evidence="4">
    <location>
        <begin position="541"/>
        <end position="596"/>
    </location>
</feature>
<dbReference type="InterPro" id="IPR036168">
    <property type="entry name" value="AP2_Mu_C_sf"/>
</dbReference>
<dbReference type="Gene3D" id="3.30.450.60">
    <property type="match status" value="1"/>
</dbReference>
<name>A0A9P0QMX4_9ASCO</name>
<dbReference type="GO" id="GO:0012505">
    <property type="term" value="C:endomembrane system"/>
    <property type="evidence" value="ECO:0007669"/>
    <property type="project" value="UniProtKB-SubCell"/>
</dbReference>
<dbReference type="Proteomes" id="UP000837801">
    <property type="component" value="Unassembled WGS sequence"/>
</dbReference>
<feature type="domain" description="MHD" evidence="5">
    <location>
        <begin position="281"/>
        <end position="584"/>
    </location>
</feature>
<reference evidence="6" key="1">
    <citation type="submission" date="2022-03" db="EMBL/GenBank/DDBJ databases">
        <authorList>
            <person name="Legras J.-L."/>
            <person name="Devillers H."/>
            <person name="Grondin C."/>
        </authorList>
    </citation>
    <scope>NUCLEOTIDE SEQUENCE</scope>
    <source>
        <strain evidence="6">CLIB 1423</strain>
    </source>
</reference>
<protein>
    <submittedName>
        <fullName evidence="6">Adaptin medium chain homolog Apm2p</fullName>
    </submittedName>
</protein>
<keyword evidence="3" id="KW-0472">Membrane</keyword>
<dbReference type="AlphaFoldDB" id="A0A9P0QMX4"/>
<evidence type="ECO:0000259" key="5">
    <source>
        <dbReference type="PROSITE" id="PS51072"/>
    </source>
</evidence>
<dbReference type="Pfam" id="PF00928">
    <property type="entry name" value="Adap_comp_sub"/>
    <property type="match status" value="1"/>
</dbReference>
<evidence type="ECO:0000313" key="6">
    <source>
        <dbReference type="EMBL" id="CAH2351658.1"/>
    </source>
</evidence>
<feature type="compositionally biased region" description="Basic and acidic residues" evidence="4">
    <location>
        <begin position="541"/>
        <end position="557"/>
    </location>
</feature>
<feature type="region of interest" description="Disordered" evidence="4">
    <location>
        <begin position="336"/>
        <end position="376"/>
    </location>
</feature>
<feature type="compositionally biased region" description="Basic and acidic residues" evidence="4">
    <location>
        <begin position="568"/>
        <end position="583"/>
    </location>
</feature>
<dbReference type="PANTHER" id="PTHR10529">
    <property type="entry name" value="AP COMPLEX SUBUNIT MU"/>
    <property type="match status" value="1"/>
</dbReference>
<dbReference type="EMBL" id="CAKXYY010000004">
    <property type="protein sequence ID" value="CAH2351658.1"/>
    <property type="molecule type" value="Genomic_DNA"/>
</dbReference>
<dbReference type="OrthoDB" id="10259133at2759"/>
<proteinExistence type="predicted"/>
<feature type="compositionally biased region" description="Basic residues" evidence="4">
    <location>
        <begin position="219"/>
        <end position="232"/>
    </location>
</feature>
<comment type="subcellular location">
    <subcellularLocation>
        <location evidence="1">Endomembrane system</location>
    </subcellularLocation>
</comment>
<evidence type="ECO:0000313" key="7">
    <source>
        <dbReference type="Proteomes" id="UP000837801"/>
    </source>
</evidence>
<keyword evidence="2" id="KW-0813">Transport</keyword>
<organism evidence="6 7">
    <name type="scientific">[Candida] railenensis</name>
    <dbReference type="NCBI Taxonomy" id="45579"/>
    <lineage>
        <taxon>Eukaryota</taxon>
        <taxon>Fungi</taxon>
        <taxon>Dikarya</taxon>
        <taxon>Ascomycota</taxon>
        <taxon>Saccharomycotina</taxon>
        <taxon>Pichiomycetes</taxon>
        <taxon>Debaryomycetaceae</taxon>
        <taxon>Kurtzmaniella</taxon>
    </lineage>
</organism>
<sequence length="691" mass="78800">MISALYILHRPDSSLPFSQNDLLLYRGYHNDVPNFDIILGAFCKTYHKKLPEEKSPFLLIEGISYIYVTGKYDIVLLAVSRQNANAMSTVVFLNNIYKLLHLYLTTAKVPVAGSTGQTGRHTTTTAPSHDKIKGQVTHTALDRDTISDNATLIHELLDECMDFGVIQTTDYNILKEYIKVAVNRSVHAENDNQYDSSSSSDSSGEDSSHNINDAIKMYMNKKGKKKGDKKKSKAELKNIKSTHNQPVSMHDIEEKRYINSSILRTSSSAINWRPKGIFYAKNEIYIDLIENCEFYFDLGSEVIKRNEIFGRCDVKCYLSGMPACKVEFNEKHISGIEVDDDETEHSDKNKDTEGGNILPTSDDEDDEGSTSTIGTTKGKHIPIRNIQFHQCIDLSSLYKENLVKFTPPDDKFTLLTYHVEQQKQIRKLPLIKITPVYKLNQKSKTLQIMCTLSTQFKKRLKTQNLLVKIPVDPTLFPIDNKENLKFKAQLGEVTFKVDSSQLYWQIGEIKGGTKDVKMMAELQLITNPSINTVENVINRKVKDEKDHSKARELRTNLEEEDANGGRPTAEHDDFDHDHEHHSDDDNDNDNETDRGISELDSYYGVNKTANRVESVQSKFISSKLDEPFDNDIYVSFVIPMLSYSGLKLTFLKVEEDQMKYTSFPWVRYSTETGMQNSTYRFRLGVNCFSLC</sequence>
<evidence type="ECO:0000256" key="1">
    <source>
        <dbReference type="ARBA" id="ARBA00004308"/>
    </source>
</evidence>
<dbReference type="Gene3D" id="2.60.40.1170">
    <property type="entry name" value="Mu homology domain, subdomain B"/>
    <property type="match status" value="1"/>
</dbReference>
<dbReference type="InterPro" id="IPR028565">
    <property type="entry name" value="MHD"/>
</dbReference>
<dbReference type="SUPFAM" id="SSF49447">
    <property type="entry name" value="Second domain of Mu2 adaptin subunit (ap50) of ap2 adaptor"/>
    <property type="match status" value="1"/>
</dbReference>
<accession>A0A9P0QMX4</accession>
<dbReference type="InterPro" id="IPR050431">
    <property type="entry name" value="Adaptor_comp_med_subunit"/>
</dbReference>
<evidence type="ECO:0000256" key="3">
    <source>
        <dbReference type="ARBA" id="ARBA00023136"/>
    </source>
</evidence>
<gene>
    <name evidence="6" type="ORF">CLIB1423_04S03070</name>
</gene>
<keyword evidence="7" id="KW-1185">Reference proteome</keyword>
<evidence type="ECO:0000256" key="4">
    <source>
        <dbReference type="SAM" id="MobiDB-lite"/>
    </source>
</evidence>
<dbReference type="GO" id="GO:0030117">
    <property type="term" value="C:membrane coat"/>
    <property type="evidence" value="ECO:0007669"/>
    <property type="project" value="UniProtKB-ARBA"/>
</dbReference>